<feature type="domain" description="Enoyl reductase (ER)" evidence="1">
    <location>
        <begin position="15"/>
        <end position="326"/>
    </location>
</feature>
<dbReference type="InterPro" id="IPR013149">
    <property type="entry name" value="ADH-like_C"/>
</dbReference>
<dbReference type="InterPro" id="IPR047122">
    <property type="entry name" value="Trans-enoyl_RdTase-like"/>
</dbReference>
<dbReference type="PANTHER" id="PTHR45348">
    <property type="entry name" value="HYPOTHETICAL OXIDOREDUCTASE (EUROFUNG)"/>
    <property type="match status" value="1"/>
</dbReference>
<dbReference type="AlphaFoldDB" id="A0A1C7LNJ3"/>
<dbReference type="Gene3D" id="3.90.180.10">
    <property type="entry name" value="Medium-chain alcohol dehydrogenases, catalytic domain"/>
    <property type="match status" value="1"/>
</dbReference>
<keyword evidence="3" id="KW-1185">Reference proteome</keyword>
<dbReference type="STRING" id="5627.A0A1C7LNJ3"/>
<dbReference type="SUPFAM" id="SSF50129">
    <property type="entry name" value="GroES-like"/>
    <property type="match status" value="1"/>
</dbReference>
<dbReference type="InterPro" id="IPR036291">
    <property type="entry name" value="NAD(P)-bd_dom_sf"/>
</dbReference>
<reference evidence="2 3" key="1">
    <citation type="submission" date="2016-03" db="EMBL/GenBank/DDBJ databases">
        <title>Whole genome sequencing of Grifola frondosa 9006-11.</title>
        <authorList>
            <person name="Min B."/>
            <person name="Park H."/>
            <person name="Kim J.-G."/>
            <person name="Cho H."/>
            <person name="Oh Y.-L."/>
            <person name="Kong W.-S."/>
            <person name="Choi I.-G."/>
        </authorList>
    </citation>
    <scope>NUCLEOTIDE SEQUENCE [LARGE SCALE GENOMIC DNA]</scope>
    <source>
        <strain evidence="2 3">9006-11</strain>
    </source>
</reference>
<dbReference type="Pfam" id="PF08240">
    <property type="entry name" value="ADH_N"/>
    <property type="match status" value="1"/>
</dbReference>
<dbReference type="Pfam" id="PF00107">
    <property type="entry name" value="ADH_zinc_N"/>
    <property type="match status" value="1"/>
</dbReference>
<comment type="caution">
    <text evidence="2">The sequence shown here is derived from an EMBL/GenBank/DDBJ whole genome shotgun (WGS) entry which is preliminary data.</text>
</comment>
<dbReference type="PANTHER" id="PTHR45348:SF2">
    <property type="entry name" value="ZINC-TYPE ALCOHOL DEHYDROGENASE-LIKE PROTEIN C2E1P3.01"/>
    <property type="match status" value="1"/>
</dbReference>
<protein>
    <submittedName>
        <fullName evidence="2">Zinc-type alcohol dehydrogenase-like protein C2E1P3.01</fullName>
    </submittedName>
</protein>
<proteinExistence type="predicted"/>
<evidence type="ECO:0000313" key="2">
    <source>
        <dbReference type="EMBL" id="OBZ66321.1"/>
    </source>
</evidence>
<gene>
    <name evidence="2" type="ORF">A0H81_13854</name>
</gene>
<name>A0A1C7LNJ3_GRIFR</name>
<dbReference type="GO" id="GO:0016651">
    <property type="term" value="F:oxidoreductase activity, acting on NAD(P)H"/>
    <property type="evidence" value="ECO:0007669"/>
    <property type="project" value="InterPro"/>
</dbReference>
<dbReference type="SMART" id="SM00829">
    <property type="entry name" value="PKS_ER"/>
    <property type="match status" value="1"/>
</dbReference>
<dbReference type="InterPro" id="IPR011032">
    <property type="entry name" value="GroES-like_sf"/>
</dbReference>
<dbReference type="InterPro" id="IPR013154">
    <property type="entry name" value="ADH-like_N"/>
</dbReference>
<dbReference type="CDD" id="cd08249">
    <property type="entry name" value="enoyl_reductase_like"/>
    <property type="match status" value="1"/>
</dbReference>
<evidence type="ECO:0000313" key="3">
    <source>
        <dbReference type="Proteomes" id="UP000092993"/>
    </source>
</evidence>
<dbReference type="SUPFAM" id="SSF51735">
    <property type="entry name" value="NAD(P)-binding Rossmann-fold domains"/>
    <property type="match status" value="1"/>
</dbReference>
<dbReference type="Proteomes" id="UP000092993">
    <property type="component" value="Unassembled WGS sequence"/>
</dbReference>
<dbReference type="OMA" id="KNSAKRV"/>
<dbReference type="Gene3D" id="3.40.50.720">
    <property type="entry name" value="NAD(P)-binding Rossmann-like Domain"/>
    <property type="match status" value="1"/>
</dbReference>
<dbReference type="InterPro" id="IPR020843">
    <property type="entry name" value="ER"/>
</dbReference>
<sequence length="333" mass="35524">MPAQQKALLLQSKQGQLVVGTRDIPTPGAGEVLIKIEATALNPVDWKVVTFGIVFEKFPAVLGMDGAGFVDELGDGVTSLVKGDRVLFQGWFDNSHDTFQQYAIIPAEFAVKVPNNISIDEAASIPSALATAIIALYNKQDPARSLGLYPPWEEGGAGKYAGKSIFILGGASSVGQYVIQVARLSGFSPIITTASLHNALLLTSLGATHVIDRKLSHDALVAEATRIAGGPIEIVYDAISDADTQNVGYDVLAPEESDQDYNQMLWAAAEEINRGISLSLYSKLTQLLEDGTIKPNPIEVLPSGLEGIIDGLERLKHNLVSGKKLVAHPQESL</sequence>
<accession>A0A1C7LNJ3</accession>
<dbReference type="EMBL" id="LUGG01000032">
    <property type="protein sequence ID" value="OBZ66321.1"/>
    <property type="molecule type" value="Genomic_DNA"/>
</dbReference>
<organism evidence="2 3">
    <name type="scientific">Grifola frondosa</name>
    <name type="common">Maitake</name>
    <name type="synonym">Polyporus frondosus</name>
    <dbReference type="NCBI Taxonomy" id="5627"/>
    <lineage>
        <taxon>Eukaryota</taxon>
        <taxon>Fungi</taxon>
        <taxon>Dikarya</taxon>
        <taxon>Basidiomycota</taxon>
        <taxon>Agaricomycotina</taxon>
        <taxon>Agaricomycetes</taxon>
        <taxon>Polyporales</taxon>
        <taxon>Grifolaceae</taxon>
        <taxon>Grifola</taxon>
    </lineage>
</organism>
<evidence type="ECO:0000259" key="1">
    <source>
        <dbReference type="SMART" id="SM00829"/>
    </source>
</evidence>
<dbReference type="OrthoDB" id="3233595at2759"/>